<dbReference type="GO" id="GO:0005524">
    <property type="term" value="F:ATP binding"/>
    <property type="evidence" value="ECO:0007669"/>
    <property type="project" value="UniProtKB-KW"/>
</dbReference>
<evidence type="ECO:0000313" key="7">
    <source>
        <dbReference type="EMBL" id="ROR83547.1"/>
    </source>
</evidence>
<keyword evidence="4 7" id="KW-0418">Kinase</keyword>
<keyword evidence="2" id="KW-0808">Transferase</keyword>
<sequence>MTTSPSTVSTIGEAMVVLLPEGQLPVAEAREYRTGVGGAEFNVASSLARLGVPTHWISRLGDDGFGDYILETARHDGVLTDAVERDDHRPTGLYVKETVVSADGDRRPRMHYYRSESAASQLGADTLRHEATRAAITASAIVHTSGITPALSDSTALLVGELGDALPRDTVLSVDLNFRPRLWERRSTAPLHRLLDQASVLFLGVDEAELFFGHTDAARLFAELPTLQRIVLKDEENAATTLHRDSEAGIEVRSLSVDVVETVGAGDAFAAGYLAGLASGRSDTACTRLGHAVAASTLICHGDRPELVPDAQGVSTIVEATDEEWASWRITADRPLPWTTVGAHGMIDA</sequence>
<reference evidence="7 8" key="1">
    <citation type="submission" date="2018-11" db="EMBL/GenBank/DDBJ databases">
        <title>Sequencing the genomes of 1000 actinobacteria strains.</title>
        <authorList>
            <person name="Klenk H.-P."/>
        </authorList>
    </citation>
    <scope>NUCLEOTIDE SEQUENCE [LARGE SCALE GENOMIC DNA]</scope>
    <source>
        <strain evidence="7 8">DSM 14012</strain>
    </source>
</reference>
<comment type="caution">
    <text evidence="7">The sequence shown here is derived from an EMBL/GenBank/DDBJ whole genome shotgun (WGS) entry which is preliminary data.</text>
</comment>
<evidence type="ECO:0000256" key="1">
    <source>
        <dbReference type="ARBA" id="ARBA00010688"/>
    </source>
</evidence>
<evidence type="ECO:0000259" key="6">
    <source>
        <dbReference type="Pfam" id="PF00294"/>
    </source>
</evidence>
<keyword evidence="3" id="KW-0547">Nucleotide-binding</keyword>
<feature type="domain" description="Carbohydrate kinase PfkB" evidence="6">
    <location>
        <begin position="8"/>
        <end position="305"/>
    </location>
</feature>
<dbReference type="PANTHER" id="PTHR43085:SF1">
    <property type="entry name" value="PSEUDOURIDINE KINASE-RELATED"/>
    <property type="match status" value="1"/>
</dbReference>
<dbReference type="Proteomes" id="UP000266915">
    <property type="component" value="Unassembled WGS sequence"/>
</dbReference>
<evidence type="ECO:0000313" key="8">
    <source>
        <dbReference type="Proteomes" id="UP000266915"/>
    </source>
</evidence>
<dbReference type="InterPro" id="IPR029056">
    <property type="entry name" value="Ribokinase-like"/>
</dbReference>
<dbReference type="RefSeq" id="WP_085511361.1">
    <property type="nucleotide sequence ID" value="NZ_FXAP01000002.1"/>
</dbReference>
<dbReference type="CDD" id="cd01166">
    <property type="entry name" value="KdgK"/>
    <property type="match status" value="1"/>
</dbReference>
<dbReference type="AlphaFoldDB" id="A0A3N2C7U4"/>
<dbReference type="Gene3D" id="3.40.1190.20">
    <property type="match status" value="1"/>
</dbReference>
<accession>A0A3N2C7U4</accession>
<dbReference type="EMBL" id="RKHL01000001">
    <property type="protein sequence ID" value="ROR83547.1"/>
    <property type="molecule type" value="Genomic_DNA"/>
</dbReference>
<keyword evidence="5" id="KW-0067">ATP-binding</keyword>
<dbReference type="InterPro" id="IPR011611">
    <property type="entry name" value="PfkB_dom"/>
</dbReference>
<dbReference type="SUPFAM" id="SSF53613">
    <property type="entry name" value="Ribokinase-like"/>
    <property type="match status" value="1"/>
</dbReference>
<dbReference type="PANTHER" id="PTHR43085">
    <property type="entry name" value="HEXOKINASE FAMILY MEMBER"/>
    <property type="match status" value="1"/>
</dbReference>
<evidence type="ECO:0000256" key="4">
    <source>
        <dbReference type="ARBA" id="ARBA00022777"/>
    </source>
</evidence>
<gene>
    <name evidence="7" type="ORF">EDD42_3659</name>
</gene>
<dbReference type="Pfam" id="PF00294">
    <property type="entry name" value="PfkB"/>
    <property type="match status" value="1"/>
</dbReference>
<evidence type="ECO:0000256" key="5">
    <source>
        <dbReference type="ARBA" id="ARBA00022840"/>
    </source>
</evidence>
<organism evidence="7 8">
    <name type="scientific">Plantibacter flavus</name>
    <dbReference type="NCBI Taxonomy" id="150123"/>
    <lineage>
        <taxon>Bacteria</taxon>
        <taxon>Bacillati</taxon>
        <taxon>Actinomycetota</taxon>
        <taxon>Actinomycetes</taxon>
        <taxon>Micrococcales</taxon>
        <taxon>Microbacteriaceae</taxon>
        <taxon>Plantibacter</taxon>
    </lineage>
</organism>
<evidence type="ECO:0000256" key="2">
    <source>
        <dbReference type="ARBA" id="ARBA00022679"/>
    </source>
</evidence>
<dbReference type="InterPro" id="IPR050306">
    <property type="entry name" value="PfkB_Carbo_kinase"/>
</dbReference>
<proteinExistence type="inferred from homology"/>
<name>A0A3N2C7U4_9MICO</name>
<evidence type="ECO:0000256" key="3">
    <source>
        <dbReference type="ARBA" id="ARBA00022741"/>
    </source>
</evidence>
<keyword evidence="8" id="KW-1185">Reference proteome</keyword>
<comment type="similarity">
    <text evidence="1">Belongs to the carbohydrate kinase PfkB family.</text>
</comment>
<dbReference type="GO" id="GO:0016301">
    <property type="term" value="F:kinase activity"/>
    <property type="evidence" value="ECO:0007669"/>
    <property type="project" value="UniProtKB-KW"/>
</dbReference>
<protein>
    <submittedName>
        <fullName evidence="7">2-dehydro-3-deoxygluconokinase</fullName>
    </submittedName>
</protein>